<dbReference type="FunFam" id="3.30.1490.20:FF:000010">
    <property type="entry name" value="Phosphoenolpyruvate synthase"/>
    <property type="match status" value="1"/>
</dbReference>
<keyword evidence="11 14" id="KW-0067">ATP-binding</keyword>
<dbReference type="PROSITE" id="PS00370">
    <property type="entry name" value="PEP_ENZYMES_PHOS_SITE"/>
    <property type="match status" value="1"/>
</dbReference>
<feature type="domain" description="PEP-utilising enzyme mobile" evidence="15">
    <location>
        <begin position="393"/>
        <end position="464"/>
    </location>
</feature>
<dbReference type="InterPro" id="IPR023151">
    <property type="entry name" value="PEP_util_CS"/>
</dbReference>
<comment type="cofactor">
    <cofactor evidence="1 14">
        <name>Mg(2+)</name>
        <dbReference type="ChEBI" id="CHEBI:18420"/>
    </cofactor>
</comment>
<dbReference type="Proteomes" id="UP000066529">
    <property type="component" value="Chromosome"/>
</dbReference>
<dbReference type="EMBL" id="CP009501">
    <property type="protein sequence ID" value="AKB11942.1"/>
    <property type="molecule type" value="Genomic_DNA"/>
</dbReference>
<feature type="domain" description="PEP-utilising enzyme C-terminal" evidence="17">
    <location>
        <begin position="489"/>
        <end position="795"/>
    </location>
</feature>
<dbReference type="InterPro" id="IPR006319">
    <property type="entry name" value="PEP_synth"/>
</dbReference>
<evidence type="ECO:0000256" key="12">
    <source>
        <dbReference type="ARBA" id="ARBA00022842"/>
    </source>
</evidence>
<dbReference type="KEGG" id="mthr:MSTHT_0184"/>
<evidence type="ECO:0000313" key="18">
    <source>
        <dbReference type="EMBL" id="AKB11942.1"/>
    </source>
</evidence>
<dbReference type="Pfam" id="PF01326">
    <property type="entry name" value="PPDK_N"/>
    <property type="match status" value="1"/>
</dbReference>
<dbReference type="SUPFAM" id="SSF56059">
    <property type="entry name" value="Glutathione synthetase ATP-binding domain-like"/>
    <property type="match status" value="1"/>
</dbReference>
<dbReference type="GO" id="GO:0005524">
    <property type="term" value="F:ATP binding"/>
    <property type="evidence" value="ECO:0007669"/>
    <property type="project" value="UniProtKB-KW"/>
</dbReference>
<dbReference type="NCBIfam" id="TIGR01418">
    <property type="entry name" value="PEP_synth"/>
    <property type="match status" value="1"/>
</dbReference>
<dbReference type="Pfam" id="PF02896">
    <property type="entry name" value="PEP-utilizers_C"/>
    <property type="match status" value="1"/>
</dbReference>
<keyword evidence="9 14" id="KW-0547">Nucleotide-binding</keyword>
<dbReference type="Gene3D" id="3.30.1490.20">
    <property type="entry name" value="ATP-grasp fold, A domain"/>
    <property type="match status" value="1"/>
</dbReference>
<evidence type="ECO:0000256" key="1">
    <source>
        <dbReference type="ARBA" id="ARBA00001946"/>
    </source>
</evidence>
<evidence type="ECO:0000256" key="5">
    <source>
        <dbReference type="ARBA" id="ARBA00011996"/>
    </source>
</evidence>
<evidence type="ECO:0000259" key="16">
    <source>
        <dbReference type="Pfam" id="PF01326"/>
    </source>
</evidence>
<dbReference type="PANTHER" id="PTHR43030">
    <property type="entry name" value="PHOSPHOENOLPYRUVATE SYNTHASE"/>
    <property type="match status" value="1"/>
</dbReference>
<dbReference type="FunFam" id="3.50.30.10:FF:000002">
    <property type="entry name" value="Phosphoenolpyruvate synthase"/>
    <property type="match status" value="1"/>
</dbReference>
<evidence type="ECO:0000256" key="4">
    <source>
        <dbReference type="ARBA" id="ARBA00007837"/>
    </source>
</evidence>
<dbReference type="InterPro" id="IPR000121">
    <property type="entry name" value="PEP_util_C"/>
</dbReference>
<dbReference type="UniPathway" id="UPA00138"/>
<evidence type="ECO:0000259" key="15">
    <source>
        <dbReference type="Pfam" id="PF00391"/>
    </source>
</evidence>
<dbReference type="Gene3D" id="3.50.30.10">
    <property type="entry name" value="Phosphohistidine domain"/>
    <property type="match status" value="1"/>
</dbReference>
<evidence type="ECO:0000256" key="13">
    <source>
        <dbReference type="ARBA" id="ARBA00047700"/>
    </source>
</evidence>
<dbReference type="InterPro" id="IPR008279">
    <property type="entry name" value="PEP-util_enz_mobile_dom"/>
</dbReference>
<sequence length="803" mass="89380">MFEKENKYIRWFEETTIDDIPLVGGKNASLGEMYRELTKKGVKIPNGFSVTADAYWHTLEAGGILDKLKRTMEGLDTSNIADLARRGKAARDLILGAGIPDDLWEEIKAAYDRLCEQYGEDTDVAVRSSATAEDLPTASFAGQQETYLNIRGYPALRDACIRCFASLFTDRAISYRVTNNFDHFKVALSIGIMKMVRSDLASSGVIFTLDTETGFRDVVFITGAYGLGENIVQGQVNPDEFYVFKPTFRKGYRPIIQKKVGSKEIKMIYGQGGSKILTRNVEVPEADRLRFCINDDEVLKLAEYAIAIEDYYSEKFGEPRPMDIEWAKDGITGELFVVQARPETVQSQRSKDVLETYVLEKRSKVLVRGRSVGDKIASGKAHVIPDISDLPSFKPGEILVADTTTPDWEPVMKTAAAIVTNKGGRTCHAAIVSRELGIPAVVGAGNATEVLETGREITVSCAEGEYGLVYDGILPFHKDTLSLKDIKRPKTKIMMNLGNPEEAFGLSMIPNDGIGLARLEFIITSYIKIHPMALVHPEKIKDPKVLQEIEQLTQGYRKEDYFVEQLAQGVGTIAAAFYPKPVVVRMSDFKTNEYASLIGGSYFEMEESNPMIGFRGASRYFDERYREGYALECRAMKKVRDEMGLTNLILMIPFCRTVEEARKVIAEMEKNGLKRGENGLQVYVMCEIPNNVLLIDEFSEFFDGFSIGSNDLTQLTLGVDRDSELLAGEFDERDPGVMKIMSMAVQGAKRNGKHSGICGQAPSDFPEIAEFLVREGIDSISLNPDSVMKITLKVLETEKELGP</sequence>
<evidence type="ECO:0000256" key="2">
    <source>
        <dbReference type="ARBA" id="ARBA00002988"/>
    </source>
</evidence>
<dbReference type="PATRIC" id="fig|523844.20.peg.246"/>
<dbReference type="EC" id="2.7.9.2" evidence="5 14"/>
<evidence type="ECO:0000313" key="19">
    <source>
        <dbReference type="Proteomes" id="UP000066529"/>
    </source>
</evidence>
<proteinExistence type="inferred from homology"/>
<evidence type="ECO:0000256" key="3">
    <source>
        <dbReference type="ARBA" id="ARBA00004742"/>
    </source>
</evidence>
<evidence type="ECO:0000256" key="14">
    <source>
        <dbReference type="PIRNR" id="PIRNR000854"/>
    </source>
</evidence>
<reference evidence="18 19" key="1">
    <citation type="submission" date="2014-07" db="EMBL/GenBank/DDBJ databases">
        <title>Methanogenic archaea and the global carbon cycle.</title>
        <authorList>
            <person name="Henriksen J.R."/>
            <person name="Luke J."/>
            <person name="Reinhart S."/>
            <person name="Benedict M.N."/>
            <person name="Youngblut N.D."/>
            <person name="Metcalf M.E."/>
            <person name="Whitaker R.J."/>
            <person name="Metcalf W.W."/>
        </authorList>
    </citation>
    <scope>NUCLEOTIDE SEQUENCE [LARGE SCALE GENOMIC DNA]</scope>
    <source>
        <strain evidence="19">ATCC 43570 / DSM 1825 / OCM 12 / VKM B-1830 / TM-1</strain>
    </source>
</reference>
<dbReference type="PROSITE" id="PS00742">
    <property type="entry name" value="PEP_ENZYMES_2"/>
    <property type="match status" value="1"/>
</dbReference>
<dbReference type="OrthoDB" id="23397at2157"/>
<dbReference type="HOGENOM" id="CLU_007308_6_2_2"/>
<evidence type="ECO:0000256" key="9">
    <source>
        <dbReference type="ARBA" id="ARBA00022741"/>
    </source>
</evidence>
<dbReference type="Pfam" id="PF00391">
    <property type="entry name" value="PEP-utilizers"/>
    <property type="match status" value="1"/>
</dbReference>
<evidence type="ECO:0000256" key="11">
    <source>
        <dbReference type="ARBA" id="ARBA00022840"/>
    </source>
</evidence>
<dbReference type="STRING" id="523844.MSTHT_0184"/>
<dbReference type="RefSeq" id="WP_048166198.1">
    <property type="nucleotide sequence ID" value="NZ_CP009501.1"/>
</dbReference>
<evidence type="ECO:0000256" key="7">
    <source>
        <dbReference type="ARBA" id="ARBA00022679"/>
    </source>
</evidence>
<dbReference type="Gene3D" id="3.30.470.20">
    <property type="entry name" value="ATP-grasp fold, B domain"/>
    <property type="match status" value="1"/>
</dbReference>
<evidence type="ECO:0000259" key="17">
    <source>
        <dbReference type="Pfam" id="PF02896"/>
    </source>
</evidence>
<protein>
    <recommendedName>
        <fullName evidence="6 14">Phosphoenolpyruvate synthase</fullName>
        <shortName evidence="14">PEP synthase</shortName>
        <ecNumber evidence="5 14">2.7.9.2</ecNumber>
    </recommendedName>
    <alternativeName>
        <fullName evidence="14">Pyruvate, water dikinase</fullName>
    </alternativeName>
</protein>
<organism evidence="18 19">
    <name type="scientific">Methanosarcina thermophila (strain ATCC 43570 / DSM 1825 / OCM 12 / VKM B-1830 / TM-1)</name>
    <dbReference type="NCBI Taxonomy" id="523844"/>
    <lineage>
        <taxon>Archaea</taxon>
        <taxon>Methanobacteriati</taxon>
        <taxon>Methanobacteriota</taxon>
        <taxon>Stenosarchaea group</taxon>
        <taxon>Methanomicrobia</taxon>
        <taxon>Methanosarcinales</taxon>
        <taxon>Methanosarcinaceae</taxon>
        <taxon>Methanosarcina</taxon>
    </lineage>
</organism>
<dbReference type="GO" id="GO:0006094">
    <property type="term" value="P:gluconeogenesis"/>
    <property type="evidence" value="ECO:0007669"/>
    <property type="project" value="UniProtKB-UniPathway"/>
</dbReference>
<comment type="similarity">
    <text evidence="4 14">Belongs to the PEP-utilizing enzyme family.</text>
</comment>
<dbReference type="AlphaFoldDB" id="A0A0E3N9X8"/>
<dbReference type="InterPro" id="IPR015813">
    <property type="entry name" value="Pyrv/PenolPyrv_kinase-like_dom"/>
</dbReference>
<keyword evidence="7 14" id="KW-0808">Transferase</keyword>
<accession>A0A0E3N9X8</accession>
<dbReference type="GO" id="GO:0046872">
    <property type="term" value="F:metal ion binding"/>
    <property type="evidence" value="ECO:0007669"/>
    <property type="project" value="UniProtKB-KW"/>
</dbReference>
<keyword evidence="10 14" id="KW-0418">Kinase</keyword>
<dbReference type="InterPro" id="IPR018274">
    <property type="entry name" value="PEP_util_AS"/>
</dbReference>
<feature type="domain" description="Pyruvate phosphate dikinase AMP/ATP-binding" evidence="16">
    <location>
        <begin position="21"/>
        <end position="352"/>
    </location>
</feature>
<keyword evidence="18" id="KW-0670">Pyruvate</keyword>
<dbReference type="InterPro" id="IPR002192">
    <property type="entry name" value="PPDK_AMP/ATP-bd"/>
</dbReference>
<dbReference type="InterPro" id="IPR013815">
    <property type="entry name" value="ATP_grasp_subdomain_1"/>
</dbReference>
<dbReference type="InterPro" id="IPR036637">
    <property type="entry name" value="Phosphohistidine_dom_sf"/>
</dbReference>
<keyword evidence="8 14" id="KW-0479">Metal-binding</keyword>
<evidence type="ECO:0000256" key="8">
    <source>
        <dbReference type="ARBA" id="ARBA00022723"/>
    </source>
</evidence>
<dbReference type="GO" id="GO:0008986">
    <property type="term" value="F:pyruvate, water dikinase activity"/>
    <property type="evidence" value="ECO:0007669"/>
    <property type="project" value="UniProtKB-EC"/>
</dbReference>
<dbReference type="InterPro" id="IPR040442">
    <property type="entry name" value="Pyrv_kinase-like_dom_sf"/>
</dbReference>
<name>A0A0E3N9X8_METTT</name>
<gene>
    <name evidence="18" type="ORF">MSTHT_0184</name>
</gene>
<keyword evidence="12 14" id="KW-0460">Magnesium</keyword>
<evidence type="ECO:0000256" key="10">
    <source>
        <dbReference type="ARBA" id="ARBA00022777"/>
    </source>
</evidence>
<comment type="pathway">
    <text evidence="3 14">Carbohydrate biosynthesis; gluconeogenesis.</text>
</comment>
<dbReference type="PANTHER" id="PTHR43030:SF1">
    <property type="entry name" value="PHOSPHOENOLPYRUVATE SYNTHASE"/>
    <property type="match status" value="1"/>
</dbReference>
<dbReference type="NCBIfam" id="NF005057">
    <property type="entry name" value="PRK06464.1"/>
    <property type="match status" value="1"/>
</dbReference>
<dbReference type="PIRSF" id="PIRSF000854">
    <property type="entry name" value="PEP_synthase"/>
    <property type="match status" value="1"/>
</dbReference>
<dbReference type="SUPFAM" id="SSF52009">
    <property type="entry name" value="Phosphohistidine domain"/>
    <property type="match status" value="1"/>
</dbReference>
<comment type="catalytic activity">
    <reaction evidence="13 14">
        <text>pyruvate + ATP + H2O = phosphoenolpyruvate + AMP + phosphate + 2 H(+)</text>
        <dbReference type="Rhea" id="RHEA:11364"/>
        <dbReference type="ChEBI" id="CHEBI:15361"/>
        <dbReference type="ChEBI" id="CHEBI:15377"/>
        <dbReference type="ChEBI" id="CHEBI:15378"/>
        <dbReference type="ChEBI" id="CHEBI:30616"/>
        <dbReference type="ChEBI" id="CHEBI:43474"/>
        <dbReference type="ChEBI" id="CHEBI:58702"/>
        <dbReference type="ChEBI" id="CHEBI:456215"/>
        <dbReference type="EC" id="2.7.9.2"/>
    </reaction>
</comment>
<evidence type="ECO:0000256" key="6">
    <source>
        <dbReference type="ARBA" id="ARBA00021623"/>
    </source>
</evidence>
<comment type="function">
    <text evidence="2 14">Catalyzes the phosphorylation of pyruvate to phosphoenolpyruvate.</text>
</comment>
<dbReference type="SUPFAM" id="SSF51621">
    <property type="entry name" value="Phosphoenolpyruvate/pyruvate domain"/>
    <property type="match status" value="1"/>
</dbReference>
<dbReference type="FunFam" id="3.30.470.20:FF:000017">
    <property type="entry name" value="Phosphoenolpyruvate synthase"/>
    <property type="match status" value="1"/>
</dbReference>
<dbReference type="GeneID" id="41601816"/>
<dbReference type="Gene3D" id="3.20.20.60">
    <property type="entry name" value="Phosphoenolpyruvate-binding domains"/>
    <property type="match status" value="1"/>
</dbReference>